<dbReference type="GO" id="GO:0003723">
    <property type="term" value="F:RNA binding"/>
    <property type="evidence" value="ECO:0007669"/>
    <property type="project" value="InterPro"/>
</dbReference>
<dbReference type="InterPro" id="IPR020097">
    <property type="entry name" value="PsdUridine_synth_TruA_a/b_dom"/>
</dbReference>
<evidence type="ECO:0000313" key="9">
    <source>
        <dbReference type="EMBL" id="RBP63319.1"/>
    </source>
</evidence>
<dbReference type="FunFam" id="3.30.70.580:FF:000001">
    <property type="entry name" value="tRNA pseudouridine synthase A"/>
    <property type="match status" value="1"/>
</dbReference>
<evidence type="ECO:0000256" key="1">
    <source>
        <dbReference type="ARBA" id="ARBA00009375"/>
    </source>
</evidence>
<keyword evidence="10" id="KW-1185">Reference proteome</keyword>
<evidence type="ECO:0000256" key="5">
    <source>
        <dbReference type="PIRSR" id="PIRSR001430-1"/>
    </source>
</evidence>
<dbReference type="InterPro" id="IPR020095">
    <property type="entry name" value="PsdUridine_synth_TruA_C"/>
</dbReference>
<dbReference type="AlphaFoldDB" id="A0A366I501"/>
<evidence type="ECO:0000259" key="8">
    <source>
        <dbReference type="Pfam" id="PF01416"/>
    </source>
</evidence>
<dbReference type="InterPro" id="IPR001406">
    <property type="entry name" value="PsdUridine_synth_TruA"/>
</dbReference>
<dbReference type="PANTHER" id="PTHR11142:SF22">
    <property type="entry name" value="TRNA PSEUDOURIDINE SYNTHASE A 2"/>
    <property type="match status" value="1"/>
</dbReference>
<dbReference type="HAMAP" id="MF_00171">
    <property type="entry name" value="TruA"/>
    <property type="match status" value="1"/>
</dbReference>
<dbReference type="GO" id="GO:0031119">
    <property type="term" value="P:tRNA pseudouridine synthesis"/>
    <property type="evidence" value="ECO:0007669"/>
    <property type="project" value="UniProtKB-UniRule"/>
</dbReference>
<dbReference type="RefSeq" id="WP_113920837.1">
    <property type="nucleotide sequence ID" value="NZ_QNRX01000010.1"/>
</dbReference>
<dbReference type="GO" id="GO:0160147">
    <property type="term" value="F:tRNA pseudouridine(38-40) synthase activity"/>
    <property type="evidence" value="ECO:0007669"/>
    <property type="project" value="UniProtKB-EC"/>
</dbReference>
<dbReference type="InterPro" id="IPR020094">
    <property type="entry name" value="TruA/RsuA/RluB/E/F_N"/>
</dbReference>
<organism evidence="9 10">
    <name type="scientific">Alkalibaculum bacchi</name>
    <dbReference type="NCBI Taxonomy" id="645887"/>
    <lineage>
        <taxon>Bacteria</taxon>
        <taxon>Bacillati</taxon>
        <taxon>Bacillota</taxon>
        <taxon>Clostridia</taxon>
        <taxon>Eubacteriales</taxon>
        <taxon>Eubacteriaceae</taxon>
        <taxon>Alkalibaculum</taxon>
    </lineage>
</organism>
<dbReference type="PANTHER" id="PTHR11142">
    <property type="entry name" value="PSEUDOURIDYLATE SYNTHASE"/>
    <property type="match status" value="1"/>
</dbReference>
<dbReference type="Pfam" id="PF01416">
    <property type="entry name" value="PseudoU_synth_1"/>
    <property type="match status" value="2"/>
</dbReference>
<evidence type="ECO:0000256" key="6">
    <source>
        <dbReference type="PIRSR" id="PIRSR001430-2"/>
    </source>
</evidence>
<dbReference type="EC" id="5.4.99.12" evidence="4"/>
<keyword evidence="3 4" id="KW-0413">Isomerase</keyword>
<feature type="active site" description="Nucleophile" evidence="4 5">
    <location>
        <position position="53"/>
    </location>
</feature>
<dbReference type="CDD" id="cd02570">
    <property type="entry name" value="PseudoU_synth_EcTruA"/>
    <property type="match status" value="1"/>
</dbReference>
<dbReference type="OrthoDB" id="9811823at2"/>
<evidence type="ECO:0000256" key="3">
    <source>
        <dbReference type="ARBA" id="ARBA00023235"/>
    </source>
</evidence>
<accession>A0A366I501</accession>
<dbReference type="InterPro" id="IPR020103">
    <property type="entry name" value="PsdUridine_synth_cat_dom_sf"/>
</dbReference>
<feature type="domain" description="Pseudouridine synthase I TruA alpha/beta" evidence="8">
    <location>
        <begin position="9"/>
        <end position="104"/>
    </location>
</feature>
<comment type="function">
    <text evidence="4">Formation of pseudouridine at positions 38, 39 and 40 in the anticodon stem and loop of transfer RNAs.</text>
</comment>
<comment type="catalytic activity">
    <reaction evidence="4 7">
        <text>uridine(38/39/40) in tRNA = pseudouridine(38/39/40) in tRNA</text>
        <dbReference type="Rhea" id="RHEA:22376"/>
        <dbReference type="Rhea" id="RHEA-COMP:10085"/>
        <dbReference type="Rhea" id="RHEA-COMP:10087"/>
        <dbReference type="ChEBI" id="CHEBI:65314"/>
        <dbReference type="ChEBI" id="CHEBI:65315"/>
        <dbReference type="EC" id="5.4.99.12"/>
    </reaction>
</comment>
<dbReference type="EMBL" id="QNRX01000010">
    <property type="protein sequence ID" value="RBP63319.1"/>
    <property type="molecule type" value="Genomic_DNA"/>
</dbReference>
<dbReference type="PIRSF" id="PIRSF001430">
    <property type="entry name" value="tRNA_psdUrid_synth"/>
    <property type="match status" value="1"/>
</dbReference>
<sequence>MRNIKLKIAYDGGRYYGWQRLKDNDQTIQGKLESVISEMVQSYTEIIGSGRTDAGVHAKGQITNFHTDSIMTLEEMHRYINRYLPQDIVVKEITQVSDRFHSRYHAKSKKYTYYVWNHYTHSPFHRKYSCHLPKKLDVPLMKEAAAKFIGTHDFIGFSSLKKTKKSTLRTINELNILSQDNLMSFTFVGDGFLYNMIRIIVGSLVEIGLHEKELSHIDKVLEKNVRSKAGITMPPQGLFLEEVYY</sequence>
<evidence type="ECO:0000313" key="10">
    <source>
        <dbReference type="Proteomes" id="UP000253490"/>
    </source>
</evidence>
<reference evidence="9 10" key="1">
    <citation type="submission" date="2018-06" db="EMBL/GenBank/DDBJ databases">
        <title>Genomic Encyclopedia of Type Strains, Phase IV (KMG-IV): sequencing the most valuable type-strain genomes for metagenomic binning, comparative biology and taxonomic classification.</title>
        <authorList>
            <person name="Goeker M."/>
        </authorList>
    </citation>
    <scope>NUCLEOTIDE SEQUENCE [LARGE SCALE GENOMIC DNA]</scope>
    <source>
        <strain evidence="9 10">DSM 22112</strain>
    </source>
</reference>
<evidence type="ECO:0000256" key="4">
    <source>
        <dbReference type="HAMAP-Rule" id="MF_00171"/>
    </source>
</evidence>
<keyword evidence="2 4" id="KW-0819">tRNA processing</keyword>
<protein>
    <recommendedName>
        <fullName evidence="4">tRNA pseudouridine synthase A</fullName>
        <ecNumber evidence="4">5.4.99.12</ecNumber>
    </recommendedName>
    <alternativeName>
        <fullName evidence="4">tRNA pseudouridine(38-40) synthase</fullName>
    </alternativeName>
    <alternativeName>
        <fullName evidence="4">tRNA pseudouridylate synthase I</fullName>
    </alternativeName>
    <alternativeName>
        <fullName evidence="4">tRNA-uridine isomerase I</fullName>
    </alternativeName>
</protein>
<dbReference type="NCBIfam" id="TIGR00071">
    <property type="entry name" value="hisT_truA"/>
    <property type="match status" value="1"/>
</dbReference>
<comment type="caution">
    <text evidence="9">The sequence shown here is derived from an EMBL/GenBank/DDBJ whole genome shotgun (WGS) entry which is preliminary data.</text>
</comment>
<comment type="similarity">
    <text evidence="1 4 7">Belongs to the tRNA pseudouridine synthase TruA family.</text>
</comment>
<proteinExistence type="inferred from homology"/>
<dbReference type="Gene3D" id="3.30.70.580">
    <property type="entry name" value="Pseudouridine synthase I, catalytic domain, N-terminal subdomain"/>
    <property type="match status" value="1"/>
</dbReference>
<evidence type="ECO:0000256" key="7">
    <source>
        <dbReference type="RuleBase" id="RU003792"/>
    </source>
</evidence>
<feature type="binding site" evidence="4 6">
    <location>
        <position position="111"/>
    </location>
    <ligand>
        <name>substrate</name>
    </ligand>
</feature>
<dbReference type="Gene3D" id="3.30.70.660">
    <property type="entry name" value="Pseudouridine synthase I, catalytic domain, C-terminal subdomain"/>
    <property type="match status" value="1"/>
</dbReference>
<dbReference type="Proteomes" id="UP000253490">
    <property type="component" value="Unassembled WGS sequence"/>
</dbReference>
<dbReference type="SUPFAM" id="SSF55120">
    <property type="entry name" value="Pseudouridine synthase"/>
    <property type="match status" value="1"/>
</dbReference>
<name>A0A366I501_9FIRM</name>
<comment type="caution">
    <text evidence="4">Lacks conserved residue(s) required for the propagation of feature annotation.</text>
</comment>
<comment type="subunit">
    <text evidence="4">Homodimer.</text>
</comment>
<gene>
    <name evidence="4" type="primary">truA</name>
    <name evidence="9" type="ORF">DES36_11062</name>
</gene>
<evidence type="ECO:0000256" key="2">
    <source>
        <dbReference type="ARBA" id="ARBA00022694"/>
    </source>
</evidence>
<feature type="domain" description="Pseudouridine synthase I TruA alpha/beta" evidence="8">
    <location>
        <begin position="144"/>
        <end position="245"/>
    </location>
</feature>